<dbReference type="PROSITE" id="PS50994">
    <property type="entry name" value="INTEGRASE"/>
    <property type="match status" value="1"/>
</dbReference>
<dbReference type="PANTHER" id="PTHR10948">
    <property type="entry name" value="TRANSPOSASE"/>
    <property type="match status" value="1"/>
</dbReference>
<protein>
    <recommendedName>
        <fullName evidence="1">Integrase catalytic domain-containing protein</fullName>
    </recommendedName>
</protein>
<keyword evidence="3" id="KW-1185">Reference proteome</keyword>
<evidence type="ECO:0000313" key="3">
    <source>
        <dbReference type="Proteomes" id="UP001597399"/>
    </source>
</evidence>
<sequence>MNAGAIGHCEADTVAEKTGSDCLVTIVDRKTRFLMAAKTVKKSAKYVEAELVEHLAQLPTYQRLTITLDRGKEFA</sequence>
<dbReference type="InterPro" id="IPR051917">
    <property type="entry name" value="Transposase-Integrase"/>
</dbReference>
<dbReference type="InterPro" id="IPR001584">
    <property type="entry name" value="Integrase_cat-core"/>
</dbReference>
<dbReference type="EMBL" id="JBHUMQ010000001">
    <property type="protein sequence ID" value="MFD2692056.1"/>
    <property type="molecule type" value="Genomic_DNA"/>
</dbReference>
<proteinExistence type="predicted"/>
<gene>
    <name evidence="2" type="ORF">ACFSUE_00135</name>
</gene>
<feature type="domain" description="Integrase catalytic" evidence="1">
    <location>
        <begin position="1"/>
        <end position="75"/>
    </location>
</feature>
<name>A0ABW5RXK2_9BACL</name>
<reference evidence="3" key="1">
    <citation type="journal article" date="2019" name="Int. J. Syst. Evol. Microbiol.">
        <title>The Global Catalogue of Microorganisms (GCM) 10K type strain sequencing project: providing services to taxonomists for standard genome sequencing and annotation.</title>
        <authorList>
            <consortium name="The Broad Institute Genomics Platform"/>
            <consortium name="The Broad Institute Genome Sequencing Center for Infectious Disease"/>
            <person name="Wu L."/>
            <person name="Ma J."/>
        </authorList>
    </citation>
    <scope>NUCLEOTIDE SEQUENCE [LARGE SCALE GENOMIC DNA]</scope>
    <source>
        <strain evidence="3">TISTR 2466</strain>
    </source>
</reference>
<evidence type="ECO:0000313" key="2">
    <source>
        <dbReference type="EMBL" id="MFD2692056.1"/>
    </source>
</evidence>
<evidence type="ECO:0000259" key="1">
    <source>
        <dbReference type="PROSITE" id="PS50994"/>
    </source>
</evidence>
<dbReference type="Proteomes" id="UP001597399">
    <property type="component" value="Unassembled WGS sequence"/>
</dbReference>
<comment type="caution">
    <text evidence="2">The sequence shown here is derived from an EMBL/GenBank/DDBJ whole genome shotgun (WGS) entry which is preliminary data.</text>
</comment>
<dbReference type="RefSeq" id="WP_253059122.1">
    <property type="nucleotide sequence ID" value="NZ_JAMXWM010000003.1"/>
</dbReference>
<accession>A0ABW5RXK2</accession>
<dbReference type="PANTHER" id="PTHR10948:SF23">
    <property type="entry name" value="TRANSPOSASE INSI FOR INSERTION SEQUENCE ELEMENT IS30A-RELATED"/>
    <property type="match status" value="1"/>
</dbReference>
<dbReference type="InterPro" id="IPR012337">
    <property type="entry name" value="RNaseH-like_sf"/>
</dbReference>
<dbReference type="SUPFAM" id="SSF53098">
    <property type="entry name" value="Ribonuclease H-like"/>
    <property type="match status" value="1"/>
</dbReference>
<organism evidence="2 3">
    <name type="scientific">Sporolactobacillus shoreicorticis</name>
    <dbReference type="NCBI Taxonomy" id="1923877"/>
    <lineage>
        <taxon>Bacteria</taxon>
        <taxon>Bacillati</taxon>
        <taxon>Bacillota</taxon>
        <taxon>Bacilli</taxon>
        <taxon>Bacillales</taxon>
        <taxon>Sporolactobacillaceae</taxon>
        <taxon>Sporolactobacillus</taxon>
    </lineage>
</organism>